<organism evidence="1 2">
    <name type="scientific">Mucilaginibacter ginkgonis</name>
    <dbReference type="NCBI Taxonomy" id="2682091"/>
    <lineage>
        <taxon>Bacteria</taxon>
        <taxon>Pseudomonadati</taxon>
        <taxon>Bacteroidota</taxon>
        <taxon>Sphingobacteriia</taxon>
        <taxon>Sphingobacteriales</taxon>
        <taxon>Sphingobacteriaceae</taxon>
        <taxon>Mucilaginibacter</taxon>
    </lineage>
</organism>
<dbReference type="SUPFAM" id="SSF159238">
    <property type="entry name" value="SO1590-like"/>
    <property type="match status" value="1"/>
</dbReference>
<name>A0A6I4INP2_9SPHI</name>
<dbReference type="AlphaFoldDB" id="A0A6I4INP2"/>
<dbReference type="Proteomes" id="UP000429232">
    <property type="component" value="Chromosome"/>
</dbReference>
<dbReference type="InterPro" id="IPR023159">
    <property type="entry name" value="SO1590-like_sf"/>
</dbReference>
<dbReference type="Gene3D" id="2.40.350.10">
    <property type="entry name" value="SO1590-like"/>
    <property type="match status" value="1"/>
</dbReference>
<proteinExistence type="predicted"/>
<accession>A0A6I4INP2</accession>
<reference evidence="1 2" key="1">
    <citation type="submission" date="2020-12" db="EMBL/GenBank/DDBJ databases">
        <title>HMF7856_wgs.fasta genome submission.</title>
        <authorList>
            <person name="Kang H."/>
            <person name="Kim H."/>
            <person name="Joh K."/>
        </authorList>
    </citation>
    <scope>NUCLEOTIDE SEQUENCE [LARGE SCALE GENOMIC DNA]</scope>
    <source>
        <strain evidence="1 2">HMF7856</strain>
    </source>
</reference>
<gene>
    <name evidence="1" type="ORF">GO620_012230</name>
</gene>
<evidence type="ECO:0000313" key="1">
    <source>
        <dbReference type="EMBL" id="QQL48942.1"/>
    </source>
</evidence>
<evidence type="ECO:0000313" key="2">
    <source>
        <dbReference type="Proteomes" id="UP000429232"/>
    </source>
</evidence>
<dbReference type="EMBL" id="CP066775">
    <property type="protein sequence ID" value="QQL48942.1"/>
    <property type="molecule type" value="Genomic_DNA"/>
</dbReference>
<dbReference type="InterPro" id="IPR021607">
    <property type="entry name" value="DUF3224"/>
</dbReference>
<protein>
    <submittedName>
        <fullName evidence="1">DUF3224 domain-containing protein</fullName>
    </submittedName>
</protein>
<sequence length="131" mass="13717">MQAKGTFEVKILPVEGTPIETEAGIGRMTIDKTWRGDLSGTSKGVMITSMTESTGAMAYVALEKFNGELNGKSGTFYFSHSATMIKGDASSGALNITVVRSSATGELAGLSGKLDINVDGGGHSYNLDYQL</sequence>
<keyword evidence="2" id="KW-1185">Reference proteome</keyword>
<dbReference type="Pfam" id="PF11528">
    <property type="entry name" value="DUF3224"/>
    <property type="match status" value="1"/>
</dbReference>
<dbReference type="KEGG" id="mgik:GO620_012230"/>
<dbReference type="RefSeq" id="WP_157525642.1">
    <property type="nucleotide sequence ID" value="NZ_CP066775.1"/>
</dbReference>